<evidence type="ECO:0000259" key="4">
    <source>
        <dbReference type="PROSITE" id="PS51031"/>
    </source>
</evidence>
<dbReference type="PROSITE" id="PS51029">
    <property type="entry name" value="MADF"/>
    <property type="match status" value="1"/>
</dbReference>
<dbReference type="PROSITE" id="PS51031">
    <property type="entry name" value="BESS"/>
    <property type="match status" value="1"/>
</dbReference>
<dbReference type="EMBL" id="OU963867">
    <property type="protein sequence ID" value="CAH0391222.1"/>
    <property type="molecule type" value="Genomic_DNA"/>
</dbReference>
<evidence type="ECO:0000259" key="3">
    <source>
        <dbReference type="PROSITE" id="PS51029"/>
    </source>
</evidence>
<organism evidence="5 6">
    <name type="scientific">Bemisia tabaci</name>
    <name type="common">Sweetpotato whitefly</name>
    <name type="synonym">Aleurodes tabaci</name>
    <dbReference type="NCBI Taxonomy" id="7038"/>
    <lineage>
        <taxon>Eukaryota</taxon>
        <taxon>Metazoa</taxon>
        <taxon>Ecdysozoa</taxon>
        <taxon>Arthropoda</taxon>
        <taxon>Hexapoda</taxon>
        <taxon>Insecta</taxon>
        <taxon>Pterygota</taxon>
        <taxon>Neoptera</taxon>
        <taxon>Paraneoptera</taxon>
        <taxon>Hemiptera</taxon>
        <taxon>Sternorrhyncha</taxon>
        <taxon>Aleyrodoidea</taxon>
        <taxon>Aleyrodidae</taxon>
        <taxon>Aleyrodinae</taxon>
        <taxon>Bemisia</taxon>
    </lineage>
</organism>
<keyword evidence="1" id="KW-0539">Nucleus</keyword>
<protein>
    <recommendedName>
        <fullName evidence="7">Transcription factor Adf-1</fullName>
    </recommendedName>
</protein>
<evidence type="ECO:0008006" key="7">
    <source>
        <dbReference type="Google" id="ProtNLM"/>
    </source>
</evidence>
<accession>A0A9P0AHD3</accession>
<dbReference type="Pfam" id="PF02944">
    <property type="entry name" value="BESS"/>
    <property type="match status" value="1"/>
</dbReference>
<evidence type="ECO:0000256" key="1">
    <source>
        <dbReference type="PROSITE-ProRule" id="PRU00371"/>
    </source>
</evidence>
<dbReference type="GO" id="GO:0005634">
    <property type="term" value="C:nucleus"/>
    <property type="evidence" value="ECO:0007669"/>
    <property type="project" value="UniProtKB-SubCell"/>
</dbReference>
<dbReference type="GO" id="GO:0003677">
    <property type="term" value="F:DNA binding"/>
    <property type="evidence" value="ECO:0007669"/>
    <property type="project" value="InterPro"/>
</dbReference>
<comment type="subcellular location">
    <subcellularLocation>
        <location evidence="1">Nucleus</location>
    </subcellularLocation>
</comment>
<evidence type="ECO:0000256" key="2">
    <source>
        <dbReference type="SAM" id="MobiDB-lite"/>
    </source>
</evidence>
<dbReference type="InterPro" id="IPR004210">
    <property type="entry name" value="BESS_motif"/>
</dbReference>
<feature type="region of interest" description="Disordered" evidence="2">
    <location>
        <begin position="226"/>
        <end position="245"/>
    </location>
</feature>
<proteinExistence type="predicted"/>
<gene>
    <name evidence="5" type="ORF">BEMITA_LOCUS9864</name>
</gene>
<dbReference type="PANTHER" id="PTHR12243:SF67">
    <property type="entry name" value="COREPRESSOR OF PANGOLIN, ISOFORM A-RELATED"/>
    <property type="match status" value="1"/>
</dbReference>
<feature type="domain" description="BESS" evidence="4">
    <location>
        <begin position="276"/>
        <end position="315"/>
    </location>
</feature>
<dbReference type="Proteomes" id="UP001152759">
    <property type="component" value="Chromosome 6"/>
</dbReference>
<evidence type="ECO:0000313" key="6">
    <source>
        <dbReference type="Proteomes" id="UP001152759"/>
    </source>
</evidence>
<dbReference type="SMART" id="SM00595">
    <property type="entry name" value="MADF"/>
    <property type="match status" value="1"/>
</dbReference>
<keyword evidence="6" id="KW-1185">Reference proteome</keyword>
<sequence length="330" mass="37374">MRFGRFTPRGRAWVHLGIANFSVRISERGSFASTTAGVEELVLAGFDSRLPEELEGSGTGLGVGAGSSCEELASDVMEERLIGAVRKRICLYDVRDPDYRVNEKRLAAWEEIGQELGVGADKAKKEWEKLRRCFTNALHRRRQKRSLDESRAMPPWKYEEAMSFLMPSYKVKKMLNAQGQEEPGELAVYDPEPYLDHVSLKSEEHSEDSDLEDHFVVHNSHCSSTVPMDASLKEGRKRRRSEEDIPVDEIPIPDCILRDSSPRRTLPLRQDDVRDMDETELFFLSLARTTKTLPPAQQARVKLLVSQAVFQAQMSSVEPVNLSLHKSNNS</sequence>
<dbReference type="InterPro" id="IPR006578">
    <property type="entry name" value="MADF-dom"/>
</dbReference>
<evidence type="ECO:0000313" key="5">
    <source>
        <dbReference type="EMBL" id="CAH0391222.1"/>
    </source>
</evidence>
<name>A0A9P0AHD3_BEMTA</name>
<reference evidence="5" key="1">
    <citation type="submission" date="2021-12" db="EMBL/GenBank/DDBJ databases">
        <authorList>
            <person name="King R."/>
        </authorList>
    </citation>
    <scope>NUCLEOTIDE SEQUENCE</scope>
</reference>
<dbReference type="Pfam" id="PF10545">
    <property type="entry name" value="MADF_DNA_bdg"/>
    <property type="match status" value="1"/>
</dbReference>
<dbReference type="AlphaFoldDB" id="A0A9P0AHD3"/>
<dbReference type="PANTHER" id="PTHR12243">
    <property type="entry name" value="MADF DOMAIN TRANSCRIPTION FACTOR"/>
    <property type="match status" value="1"/>
</dbReference>
<dbReference type="InterPro" id="IPR039353">
    <property type="entry name" value="TF_Adf1"/>
</dbReference>
<dbReference type="KEGG" id="btab:109032635"/>
<feature type="domain" description="MADF" evidence="3">
    <location>
        <begin position="80"/>
        <end position="170"/>
    </location>
</feature>